<dbReference type="CDD" id="cd10527">
    <property type="entry name" value="SET_LSMT"/>
    <property type="match status" value="1"/>
</dbReference>
<dbReference type="PANTHER" id="PTHR13271:SF145">
    <property type="entry name" value="SET DOMAIN-CONTAINING PROTEIN"/>
    <property type="match status" value="1"/>
</dbReference>
<feature type="region of interest" description="Disordered" evidence="1">
    <location>
        <begin position="196"/>
        <end position="218"/>
    </location>
</feature>
<dbReference type="Proteomes" id="UP000612055">
    <property type="component" value="Unassembled WGS sequence"/>
</dbReference>
<reference evidence="2" key="1">
    <citation type="journal article" date="2020" name="bioRxiv">
        <title>Comparative genomics of Chlamydomonas.</title>
        <authorList>
            <person name="Craig R.J."/>
            <person name="Hasan A.R."/>
            <person name="Ness R.W."/>
            <person name="Keightley P.D."/>
        </authorList>
    </citation>
    <scope>NUCLEOTIDE SEQUENCE</scope>
    <source>
        <strain evidence="2">CCAP 11/70</strain>
    </source>
</reference>
<dbReference type="InterPro" id="IPR046341">
    <property type="entry name" value="SET_dom_sf"/>
</dbReference>
<dbReference type="SUPFAM" id="SSF82199">
    <property type="entry name" value="SET domain"/>
    <property type="match status" value="2"/>
</dbReference>
<protein>
    <recommendedName>
        <fullName evidence="4">SET domain-containing protein</fullName>
    </recommendedName>
</protein>
<gene>
    <name evidence="2" type="ORF">HYH03_007657</name>
</gene>
<dbReference type="EMBL" id="JAEHOE010000032">
    <property type="protein sequence ID" value="KAG2494304.1"/>
    <property type="molecule type" value="Genomic_DNA"/>
</dbReference>
<dbReference type="GO" id="GO:0016279">
    <property type="term" value="F:protein-lysine N-methyltransferase activity"/>
    <property type="evidence" value="ECO:0007669"/>
    <property type="project" value="TreeGrafter"/>
</dbReference>
<dbReference type="InterPro" id="IPR050600">
    <property type="entry name" value="SETD3_SETD6_MTase"/>
</dbReference>
<dbReference type="Gene3D" id="3.90.1410.10">
    <property type="entry name" value="set domain protein methyltransferase, domain 1"/>
    <property type="match status" value="1"/>
</dbReference>
<comment type="caution">
    <text evidence="2">The sequence shown here is derived from an EMBL/GenBank/DDBJ whole genome shotgun (WGS) entry which is preliminary data.</text>
</comment>
<dbReference type="OrthoDB" id="42889at2759"/>
<feature type="region of interest" description="Disordered" evidence="1">
    <location>
        <begin position="1"/>
        <end position="24"/>
    </location>
</feature>
<accession>A0A836C0C0</accession>
<evidence type="ECO:0000313" key="2">
    <source>
        <dbReference type="EMBL" id="KAG2494304.1"/>
    </source>
</evidence>
<keyword evidence="3" id="KW-1185">Reference proteome</keyword>
<evidence type="ECO:0008006" key="4">
    <source>
        <dbReference type="Google" id="ProtNLM"/>
    </source>
</evidence>
<dbReference type="PANTHER" id="PTHR13271">
    <property type="entry name" value="UNCHARACTERIZED PUTATIVE METHYLTRANSFERASE"/>
    <property type="match status" value="1"/>
</dbReference>
<sequence>MQPTRRPLHAALGTAPSASGPAAAAERAAATAEARQDAALRSWLTSNGGFVHPAISLSAATQCGSRGLVASKAISLEALEAGSLVSVPRALHLDDRAARAVVAQLLGPGPRLDAFEALAQVQQVACVLALERLRGADSFWRPYLDSLPPQPPNPWLLAGGDLAAAVEQAAHFADLDATEVQALAEADEGAASRLQAAAVDVESSDEDDGGRADRAATEATEAAAASAASARSSAAAAAGMRGGGWAAAAVAAAAKYGDAAEEVLDALGRTAAVRQMGLDREGLMWAMGHVASRSLGSGDSAGLLPYVDLANHDEMSRPPMLILDDRDQLVYSLTSIRDGELAPLAAGQELFISYQAEDMSALQAWLKFGFVPKGLVPAPVR</sequence>
<organism evidence="2 3">
    <name type="scientific">Edaphochlamys debaryana</name>
    <dbReference type="NCBI Taxonomy" id="47281"/>
    <lineage>
        <taxon>Eukaryota</taxon>
        <taxon>Viridiplantae</taxon>
        <taxon>Chlorophyta</taxon>
        <taxon>core chlorophytes</taxon>
        <taxon>Chlorophyceae</taxon>
        <taxon>CS clade</taxon>
        <taxon>Chlamydomonadales</taxon>
        <taxon>Chlamydomonadales incertae sedis</taxon>
        <taxon>Edaphochlamys</taxon>
    </lineage>
</organism>
<dbReference type="AlphaFoldDB" id="A0A836C0C0"/>
<evidence type="ECO:0000313" key="3">
    <source>
        <dbReference type="Proteomes" id="UP000612055"/>
    </source>
</evidence>
<feature type="compositionally biased region" description="Low complexity" evidence="1">
    <location>
        <begin position="10"/>
        <end position="24"/>
    </location>
</feature>
<evidence type="ECO:0000256" key="1">
    <source>
        <dbReference type="SAM" id="MobiDB-lite"/>
    </source>
</evidence>
<proteinExistence type="predicted"/>
<name>A0A836C0C0_9CHLO</name>